<dbReference type="Gene3D" id="3.40.50.2000">
    <property type="entry name" value="Glycogen Phosphorylase B"/>
    <property type="match status" value="1"/>
</dbReference>
<proteinExistence type="predicted"/>
<dbReference type="EMBL" id="KF118476">
    <property type="protein sequence ID" value="AIA85738.1"/>
    <property type="molecule type" value="Genomic_DNA"/>
</dbReference>
<dbReference type="Pfam" id="PF13692">
    <property type="entry name" value="Glyco_trans_1_4"/>
    <property type="match status" value="1"/>
</dbReference>
<accession>A0A060BN66</accession>
<dbReference type="AlphaFoldDB" id="A0A060BN66"/>
<protein>
    <submittedName>
        <fullName evidence="1">CAZy families GT4 protein</fullName>
    </submittedName>
</protein>
<dbReference type="SUPFAM" id="SSF53756">
    <property type="entry name" value="UDP-Glycosyltransferase/glycogen phosphorylase"/>
    <property type="match status" value="1"/>
</dbReference>
<organism evidence="1">
    <name type="scientific">uncultured Pantoea sp</name>
    <dbReference type="NCBI Taxonomy" id="218084"/>
    <lineage>
        <taxon>Bacteria</taxon>
        <taxon>Pseudomonadati</taxon>
        <taxon>Pseudomonadota</taxon>
        <taxon>Gammaproteobacteria</taxon>
        <taxon>Enterobacterales</taxon>
        <taxon>Erwiniaceae</taxon>
        <taxon>Pantoea</taxon>
        <taxon>environmental samples</taxon>
    </lineage>
</organism>
<name>A0A060BN66_9GAMM</name>
<sequence>MEPASLPQRPNLAYPGARPYAELPEVLGGFDVALMPFARNEATASISPTKTLEYLAAGLPVVSTRVPDVVADHAAVVDLQDDAAGFADACLRVHGHDLSERDRKLAPLLARQDWDRIADDMLGLITALDRQALDVAG</sequence>
<reference evidence="1" key="1">
    <citation type="journal article" date="2013" name="Environ. Microbiol.">
        <title>Seasonally variable intestinal metagenomes of the red palm weevil (Rhynchophorus ferrugineus).</title>
        <authorList>
            <person name="Jia S."/>
            <person name="Zhang X."/>
            <person name="Zhang G."/>
            <person name="Yin A."/>
            <person name="Zhang S."/>
            <person name="Li F."/>
            <person name="Wang L."/>
            <person name="Zhao D."/>
            <person name="Yun Q."/>
            <person name="Tala"/>
            <person name="Wang J."/>
            <person name="Sun G."/>
            <person name="Baabdullah M."/>
            <person name="Yu X."/>
            <person name="Hu S."/>
            <person name="Al-Mssallem I.S."/>
            <person name="Yu J."/>
        </authorList>
    </citation>
    <scope>NUCLEOTIDE SEQUENCE</scope>
</reference>
<evidence type="ECO:0000313" key="1">
    <source>
        <dbReference type="EMBL" id="AIA85738.1"/>
    </source>
</evidence>